<gene>
    <name evidence="3" type="ORF">CLV52_0297</name>
</gene>
<dbReference type="InterPro" id="IPR051199">
    <property type="entry name" value="LPS_LOS_Heptosyltrfase"/>
</dbReference>
<dbReference type="Pfam" id="PF01075">
    <property type="entry name" value="Glyco_transf_9"/>
    <property type="match status" value="1"/>
</dbReference>
<dbReference type="GO" id="GO:0008713">
    <property type="term" value="F:ADP-heptose-lipopolysaccharide heptosyltransferase activity"/>
    <property type="evidence" value="ECO:0007669"/>
    <property type="project" value="TreeGrafter"/>
</dbReference>
<dbReference type="SUPFAM" id="SSF53756">
    <property type="entry name" value="UDP-Glycosyltransferase/glycogen phosphorylase"/>
    <property type="match status" value="1"/>
</dbReference>
<name>A0A4R7FPS4_9MICO</name>
<keyword evidence="2 3" id="KW-0808">Transferase</keyword>
<dbReference type="PANTHER" id="PTHR30160">
    <property type="entry name" value="TETRAACYLDISACCHARIDE 4'-KINASE-RELATED"/>
    <property type="match status" value="1"/>
</dbReference>
<keyword evidence="4" id="KW-1185">Reference proteome</keyword>
<evidence type="ECO:0000313" key="3">
    <source>
        <dbReference type="EMBL" id="TDS79755.1"/>
    </source>
</evidence>
<dbReference type="InterPro" id="IPR002201">
    <property type="entry name" value="Glyco_trans_9"/>
</dbReference>
<dbReference type="Proteomes" id="UP000295344">
    <property type="component" value="Unassembled WGS sequence"/>
</dbReference>
<dbReference type="EMBL" id="SOAM01000001">
    <property type="protein sequence ID" value="TDS79755.1"/>
    <property type="molecule type" value="Genomic_DNA"/>
</dbReference>
<dbReference type="CDD" id="cd03789">
    <property type="entry name" value="GT9_LPS_heptosyltransferase"/>
    <property type="match status" value="1"/>
</dbReference>
<evidence type="ECO:0000256" key="1">
    <source>
        <dbReference type="ARBA" id="ARBA00022676"/>
    </source>
</evidence>
<comment type="caution">
    <text evidence="3">The sequence shown here is derived from an EMBL/GenBank/DDBJ whole genome shotgun (WGS) entry which is preliminary data.</text>
</comment>
<dbReference type="PANTHER" id="PTHR30160:SF1">
    <property type="entry name" value="LIPOPOLYSACCHARIDE 1,2-N-ACETYLGLUCOSAMINETRANSFERASE-RELATED"/>
    <property type="match status" value="1"/>
</dbReference>
<accession>A0A4R7FPS4</accession>
<keyword evidence="1" id="KW-0328">Glycosyltransferase</keyword>
<dbReference type="RefSeq" id="WP_342773123.1">
    <property type="nucleotide sequence ID" value="NZ_BAAARP010000001.1"/>
</dbReference>
<dbReference type="AlphaFoldDB" id="A0A4R7FPS4"/>
<reference evidence="3 4" key="1">
    <citation type="submission" date="2019-03" db="EMBL/GenBank/DDBJ databases">
        <title>Genomic Encyclopedia of Archaeal and Bacterial Type Strains, Phase II (KMG-II): from individual species to whole genera.</title>
        <authorList>
            <person name="Goeker M."/>
        </authorList>
    </citation>
    <scope>NUCLEOTIDE SEQUENCE [LARGE SCALE GENOMIC DNA]</scope>
    <source>
        <strain evidence="3 4">DSM 24782</strain>
    </source>
</reference>
<proteinExistence type="predicted"/>
<sequence length="346" mass="36211">MTTATRRILVVRLDSMGDVIMAGPAVRAVAAREDTEVWFLGGPRGKSAARLLPGVDELRIVGVPWITAVDRPVDAALVAEVDAVVEECRPDEAIILTAAHQSPLPIALLLRLAGVPRILGASVEASAGLLDGRWIPGETFPEDIPEPERNLAIVRLAGYALPEGDDGALRVDLPDTRPAALDDLPDEYLVVHPGAQYPAREYPAHHFTEVVRLLVEAGHRVVVTGGEHERALTAAVAGERGIDLGGRLDLGGTAQALAGASAVIVGNTGPAHLAAAVGRPIVSLFSAVVPPERWAPYGVPVELLGRRDAACRGSRATLCPVPGHPCLTSVAPTEVVAAAERLLARA</sequence>
<dbReference type="GO" id="GO:0009244">
    <property type="term" value="P:lipopolysaccharide core region biosynthetic process"/>
    <property type="evidence" value="ECO:0007669"/>
    <property type="project" value="TreeGrafter"/>
</dbReference>
<evidence type="ECO:0000313" key="4">
    <source>
        <dbReference type="Proteomes" id="UP000295344"/>
    </source>
</evidence>
<organism evidence="3 4">
    <name type="scientific">Amnibacterium kyonggiense</name>
    <dbReference type="NCBI Taxonomy" id="595671"/>
    <lineage>
        <taxon>Bacteria</taxon>
        <taxon>Bacillati</taxon>
        <taxon>Actinomycetota</taxon>
        <taxon>Actinomycetes</taxon>
        <taxon>Micrococcales</taxon>
        <taxon>Microbacteriaceae</taxon>
        <taxon>Amnibacterium</taxon>
    </lineage>
</organism>
<dbReference type="Gene3D" id="3.40.50.2000">
    <property type="entry name" value="Glycogen Phosphorylase B"/>
    <property type="match status" value="2"/>
</dbReference>
<dbReference type="GO" id="GO:0005829">
    <property type="term" value="C:cytosol"/>
    <property type="evidence" value="ECO:0007669"/>
    <property type="project" value="TreeGrafter"/>
</dbReference>
<evidence type="ECO:0000256" key="2">
    <source>
        <dbReference type="ARBA" id="ARBA00022679"/>
    </source>
</evidence>
<protein>
    <submittedName>
        <fullName evidence="3">ADP-heptose:LPS heptosyltransferase</fullName>
    </submittedName>
</protein>